<dbReference type="RefSeq" id="WP_152575958.1">
    <property type="nucleotide sequence ID" value="NZ_VIKU02000009.1"/>
</dbReference>
<gene>
    <name evidence="3" type="ORF">FK220_019065</name>
</gene>
<proteinExistence type="predicted"/>
<dbReference type="Pfam" id="PF13517">
    <property type="entry name" value="FG-GAP_3"/>
    <property type="match status" value="6"/>
</dbReference>
<dbReference type="PANTHER" id="PTHR16026:SF0">
    <property type="entry name" value="CARTILAGE ACIDIC PROTEIN 1"/>
    <property type="match status" value="1"/>
</dbReference>
<reference evidence="3" key="2">
    <citation type="submission" date="2020-03" db="EMBL/GenBank/DDBJ databases">
        <title>Flavobacteriaceae bacterium strain TP-CH-4, a member of the family Flavobacteriaceae isolated from a deep-sea seamount.</title>
        <authorList>
            <person name="Zhang D.-C."/>
        </authorList>
    </citation>
    <scope>NUCLEOTIDE SEQUENCE</scope>
    <source>
        <strain evidence="3">TP-CH-4</strain>
    </source>
</reference>
<keyword evidence="1" id="KW-0732">Signal</keyword>
<evidence type="ECO:0000256" key="1">
    <source>
        <dbReference type="ARBA" id="ARBA00022729"/>
    </source>
</evidence>
<keyword evidence="4" id="KW-1185">Reference proteome</keyword>
<organism evidence="3 4">
    <name type="scientific">Pelagihabitans pacificus</name>
    <dbReference type="NCBI Taxonomy" id="2696054"/>
    <lineage>
        <taxon>Bacteria</taxon>
        <taxon>Pseudomonadati</taxon>
        <taxon>Bacteroidota</taxon>
        <taxon>Flavobacteriia</taxon>
        <taxon>Flavobacteriales</taxon>
        <taxon>Flavobacteriaceae</taxon>
        <taxon>Pelagihabitans</taxon>
    </lineage>
</organism>
<dbReference type="Gene3D" id="2.130.10.130">
    <property type="entry name" value="Integrin alpha, N-terminal"/>
    <property type="match status" value="3"/>
</dbReference>
<sequence>MPKEKRAVVFGIQAMKSACIGALVLCCACTDTSKTSRIFERLPAKRTGVEFKNEIIENDFYNFLNFSNIYTGSGVGIGDFDKDGLPDIFFGGCMETSRLYLNRGDFKFKDATVAAGLVTDRWVTGVTVIDINSDGWLDLYLSVSGIGPPDKLKNLLFISNGIREGKGQISFTESAEIYGIADASPSTHANFFDFDKDGDLDLFVIVNPPEYELEKVNNIRPKKVRGEAISTDKLYRNNTVENELKRKEGRSDSASTEVLPLFTDISKEAGILIEGYSLGLNVSDLNNDHWPDIYITNDFLSNDIAYINNQDGTFTNRAAALFKHTSYASMGMDVADINNDGLPEVYVLDMLPEENYRRKMIVTSGNYDRFQRAIDNGYEPSYTRNTLQLNNGDGTFSEVGQQFGVHKTGWSWSALLADYDNDGFRDLYITNGFKRDLGNLDYVNYGEWNPFGTVESQRNRRLALINEQPAASLFNYVYQNRKGEGFEKKSKEWGIDERSVSSGAAFADLDLDGDLDLVVNNIGQEAFIYENKVNELSKNRYLKLQLEGNPYNSQALGAKIWLYYGKEMQFAEHTTYRGYQSSVDPILHFGLGNVTLLDSIRVVFPDCKTAVLKNVKTDTLLLIKNRLAREGSAPLKEKREPALFEKAAPRNQVKYVHQEDKQVDFKQQSLLPHQHSQLGPAMAKGDMNGDGYEDVFIGGAAGKPAVLFFQKADGTFIRKEWALDNAYEDTNAVFFDSDADGDLDLYVCSGGVVQHGKSTIYQDRLYQNDGSGNFVRNETALPAMPTSTKAIAAADYDGDGDIDLFVGGRVTPREYPRTPQSCLLENQKGIFRKSTKAATSKLNRIGMITDALWTDFDTDGDKDLILLGEWMPITIFENREGRLAPEPTIIEGSNGWWNTIAAGDFDNDGDLDFLAGNLGLNTDYRASMEEPFRLYAKDFDQNGSIDPILSQYIDGVEQAVAYRDDLINQIPPLKRRFNTYHQYAEKPFKEVFTTAELKDAEVLESYLFTSSYVENLGQGKFEIRPLPMELQIAPIKKFLVEDFDGNGHLDALVIGNDYSTDVTIGRYDAFSGAVLEGDGTGNFKVPRGTTSGFLANKNAQNMIQVQLGKNADNGEYIWVGNNSDSLQVFKKVDGD</sequence>
<protein>
    <submittedName>
        <fullName evidence="3">VCBS repeat-containing protein</fullName>
    </submittedName>
</protein>
<dbReference type="InterPro" id="IPR011519">
    <property type="entry name" value="UnbV_ASPIC"/>
</dbReference>
<evidence type="ECO:0000259" key="2">
    <source>
        <dbReference type="Pfam" id="PF07593"/>
    </source>
</evidence>
<comment type="caution">
    <text evidence="3">The sequence shown here is derived from an EMBL/GenBank/DDBJ whole genome shotgun (WGS) entry which is preliminary data.</text>
</comment>
<feature type="domain" description="ASPIC/UnbV" evidence="2">
    <location>
        <begin position="555"/>
        <end position="621"/>
    </location>
</feature>
<reference evidence="3" key="1">
    <citation type="submission" date="2019-07" db="EMBL/GenBank/DDBJ databases">
        <authorList>
            <person name="De-Chao Zhang Q."/>
        </authorList>
    </citation>
    <scope>NUCLEOTIDE SEQUENCE</scope>
    <source>
        <strain evidence="3">TP-CH-4</strain>
    </source>
</reference>
<dbReference type="InterPro" id="IPR013517">
    <property type="entry name" value="FG-GAP"/>
</dbReference>
<dbReference type="Proteomes" id="UP000707206">
    <property type="component" value="Unassembled WGS sequence"/>
</dbReference>
<dbReference type="InterPro" id="IPR028994">
    <property type="entry name" value="Integrin_alpha_N"/>
</dbReference>
<name>A0A967AW18_9FLAO</name>
<dbReference type="Pfam" id="PF07593">
    <property type="entry name" value="UnbV_ASPIC"/>
    <property type="match status" value="1"/>
</dbReference>
<dbReference type="AlphaFoldDB" id="A0A967AW18"/>
<evidence type="ECO:0000313" key="4">
    <source>
        <dbReference type="Proteomes" id="UP000707206"/>
    </source>
</evidence>
<evidence type="ECO:0000313" key="3">
    <source>
        <dbReference type="EMBL" id="NHF61461.1"/>
    </source>
</evidence>
<dbReference type="EMBL" id="VIKU02000009">
    <property type="protein sequence ID" value="NHF61461.1"/>
    <property type="molecule type" value="Genomic_DNA"/>
</dbReference>
<dbReference type="PANTHER" id="PTHR16026">
    <property type="entry name" value="CARTILAGE ACIDIC PROTEIN 1"/>
    <property type="match status" value="1"/>
</dbReference>
<dbReference type="SUPFAM" id="SSF69318">
    <property type="entry name" value="Integrin alpha N-terminal domain"/>
    <property type="match status" value="3"/>
</dbReference>
<dbReference type="InterPro" id="IPR027039">
    <property type="entry name" value="Crtac1"/>
</dbReference>
<accession>A0A967AW18</accession>